<name>A0A326RLT8_9BACT</name>
<organism evidence="1 2">
    <name type="scientific">Algoriphagus aquaeductus</name>
    <dbReference type="NCBI Taxonomy" id="475299"/>
    <lineage>
        <taxon>Bacteria</taxon>
        <taxon>Pseudomonadati</taxon>
        <taxon>Bacteroidota</taxon>
        <taxon>Cytophagia</taxon>
        <taxon>Cytophagales</taxon>
        <taxon>Cyclobacteriaceae</taxon>
        <taxon>Algoriphagus</taxon>
    </lineage>
</organism>
<dbReference type="EMBL" id="QKTX01000030">
    <property type="protein sequence ID" value="PZV75757.1"/>
    <property type="molecule type" value="Genomic_DNA"/>
</dbReference>
<sequence length="37" mass="4533">MYIKNVYNFLFILIFDSIDLKTEENSFIFEVHKKYGI</sequence>
<reference evidence="1 2" key="1">
    <citation type="submission" date="2018-06" db="EMBL/GenBank/DDBJ databases">
        <title>Genomic Encyclopedia of Archaeal and Bacterial Type Strains, Phase II (KMG-II): from individual species to whole genera.</title>
        <authorList>
            <person name="Goeker M."/>
        </authorList>
    </citation>
    <scope>NUCLEOTIDE SEQUENCE [LARGE SCALE GENOMIC DNA]</scope>
    <source>
        <strain evidence="1 2">T4</strain>
    </source>
</reference>
<dbReference type="AlphaFoldDB" id="A0A326RLT8"/>
<dbReference type="Proteomes" id="UP000248917">
    <property type="component" value="Unassembled WGS sequence"/>
</dbReference>
<comment type="caution">
    <text evidence="1">The sequence shown here is derived from an EMBL/GenBank/DDBJ whole genome shotgun (WGS) entry which is preliminary data.</text>
</comment>
<keyword evidence="2" id="KW-1185">Reference proteome</keyword>
<gene>
    <name evidence="1" type="ORF">CLV31_13013</name>
</gene>
<protein>
    <submittedName>
        <fullName evidence="1">Uncharacterized protein</fullName>
    </submittedName>
</protein>
<evidence type="ECO:0000313" key="2">
    <source>
        <dbReference type="Proteomes" id="UP000248917"/>
    </source>
</evidence>
<proteinExistence type="predicted"/>
<accession>A0A326RLT8</accession>
<evidence type="ECO:0000313" key="1">
    <source>
        <dbReference type="EMBL" id="PZV75757.1"/>
    </source>
</evidence>